<evidence type="ECO:0000313" key="4">
    <source>
        <dbReference type="Proteomes" id="UP001174677"/>
    </source>
</evidence>
<keyword evidence="4" id="KW-1185">Reference proteome</keyword>
<sequence>MAENPKLDLASCRCKAGGLEENMETQKISVLDHINRFQYTTEKSDSFVMDMESFSHVSNNKDINPNSRITRSHSRKGSLRGGSGGGCIEKNINSDPHDRNTIAASSSSPRGPSMSEKASLVAVGTTDHSSNSQVHHQITITTTTGNLNASTESRCTIRRNSFKRSPSSWAIDPKRILFFFATLSSMGTMLLIYFTLSVGKLGADDSALD</sequence>
<evidence type="ECO:0000256" key="2">
    <source>
        <dbReference type="SAM" id="Phobius"/>
    </source>
</evidence>
<feature type="region of interest" description="Disordered" evidence="1">
    <location>
        <begin position="59"/>
        <end position="117"/>
    </location>
</feature>
<feature type="transmembrane region" description="Helical" evidence="2">
    <location>
        <begin position="176"/>
        <end position="196"/>
    </location>
</feature>
<dbReference type="PANTHER" id="PTHR34064">
    <property type="entry name" value="OS04G0672300 PROTEIN"/>
    <property type="match status" value="1"/>
</dbReference>
<feature type="compositionally biased region" description="Low complexity" evidence="1">
    <location>
        <begin position="105"/>
        <end position="115"/>
    </location>
</feature>
<evidence type="ECO:0000313" key="3">
    <source>
        <dbReference type="EMBL" id="KAJ9136300.1"/>
    </source>
</evidence>
<comment type="caution">
    <text evidence="3">The sequence shown here is derived from an EMBL/GenBank/DDBJ whole genome shotgun (WGS) entry which is preliminary data.</text>
</comment>
<organism evidence="3 4">
    <name type="scientific">Hevea brasiliensis</name>
    <name type="common">Para rubber tree</name>
    <name type="synonym">Siphonia brasiliensis</name>
    <dbReference type="NCBI Taxonomy" id="3981"/>
    <lineage>
        <taxon>Eukaryota</taxon>
        <taxon>Viridiplantae</taxon>
        <taxon>Streptophyta</taxon>
        <taxon>Embryophyta</taxon>
        <taxon>Tracheophyta</taxon>
        <taxon>Spermatophyta</taxon>
        <taxon>Magnoliopsida</taxon>
        <taxon>eudicotyledons</taxon>
        <taxon>Gunneridae</taxon>
        <taxon>Pentapetalae</taxon>
        <taxon>rosids</taxon>
        <taxon>fabids</taxon>
        <taxon>Malpighiales</taxon>
        <taxon>Euphorbiaceae</taxon>
        <taxon>Crotonoideae</taxon>
        <taxon>Micrandreae</taxon>
        <taxon>Hevea</taxon>
    </lineage>
</organism>
<dbReference type="EMBL" id="JARPOI010000018">
    <property type="protein sequence ID" value="KAJ9136300.1"/>
    <property type="molecule type" value="Genomic_DNA"/>
</dbReference>
<dbReference type="Proteomes" id="UP001174677">
    <property type="component" value="Chromosome 18"/>
</dbReference>
<protein>
    <submittedName>
        <fullName evidence="3">Uncharacterized protein</fullName>
    </submittedName>
</protein>
<evidence type="ECO:0000256" key="1">
    <source>
        <dbReference type="SAM" id="MobiDB-lite"/>
    </source>
</evidence>
<accession>A0ABQ9KGA9</accession>
<gene>
    <name evidence="3" type="ORF">P3X46_033392</name>
</gene>
<name>A0ABQ9KGA9_HEVBR</name>
<keyword evidence="2" id="KW-1133">Transmembrane helix</keyword>
<proteinExistence type="predicted"/>
<reference evidence="3 4" key="1">
    <citation type="journal article" date="2023" name="Plant Biotechnol. J.">
        <title>Chromosome-level wild Hevea brasiliensis genome provides new tools for genomic-assisted breeding and valuable loci to elevate rubber yield.</title>
        <authorList>
            <person name="Cheng H."/>
            <person name="Song X."/>
            <person name="Hu Y."/>
            <person name="Wu T."/>
            <person name="Yang Q."/>
            <person name="An Z."/>
            <person name="Feng S."/>
            <person name="Deng Z."/>
            <person name="Wu W."/>
            <person name="Zeng X."/>
            <person name="Tu M."/>
            <person name="Wang X."/>
            <person name="Huang H."/>
        </authorList>
    </citation>
    <scope>NUCLEOTIDE SEQUENCE [LARGE SCALE GENOMIC DNA]</scope>
    <source>
        <strain evidence="3">MT/VB/25A 57/8</strain>
    </source>
</reference>
<keyword evidence="2" id="KW-0472">Membrane</keyword>
<feature type="compositionally biased region" description="Polar residues" evidence="1">
    <location>
        <begin position="59"/>
        <end position="69"/>
    </location>
</feature>
<keyword evidence="2" id="KW-0812">Transmembrane</keyword>
<dbReference type="PANTHER" id="PTHR34064:SF4">
    <property type="entry name" value="PROTEIN, PUTATIVE-RELATED"/>
    <property type="match status" value="1"/>
</dbReference>